<evidence type="ECO:0000256" key="10">
    <source>
        <dbReference type="RuleBase" id="RU366002"/>
    </source>
</evidence>
<dbReference type="InterPro" id="IPR006153">
    <property type="entry name" value="Cation/H_exchanger_TM"/>
</dbReference>
<evidence type="ECO:0000256" key="1">
    <source>
        <dbReference type="ARBA" id="ARBA00004651"/>
    </source>
</evidence>
<sequence>MPRAEFLVALLVAVAFLARLAGRLNVPYPVLLVLGGLLLAAIPGLPRVELDPDLVFVIFLPPLLMHAAFMTSPRELRREWRSIGLLAVGLVLLTMVAVAVVAHEVTNLSWAEAFVLGAVVGPTDPVAATSLFRRLGLPDRLTTILEGESLTNDGTALVALRVAIGATTAAGFSLLDATWQFFGAAIGGILVGIVAGVIVTRVRRHIDDPPVEITLSLFTAYFAYLPAEEIGASGVLAAVTVGLFLAWQSPTGLFQPTSRLQAMAFWDVLIFLLNSLLFILVGLQLRLVLDELGDRSAGAVVGAAAAVAATVILTRLGWMLFVPRLTLLASRSERTPFAERFLLGWSGMRGAVSMAAALSIPLHVAGRPLIIFLTFVTILATLVGQGLTLPALTRRLVAPQPSDDHAEVQAREAAARAALDELDRAAGENGTPEEAVDYVRRRYELRLRHLGADEDQHTLPAVRALQRRLVESERQTIERMHAEEHIDQATVRRLERELDLQEERWSELEESSLS</sequence>
<keyword evidence="5 10" id="KW-1133">Transmembrane helix</keyword>
<dbReference type="InterPro" id="IPR018422">
    <property type="entry name" value="Cation/H_exchanger_CPA1"/>
</dbReference>
<evidence type="ECO:0000313" key="12">
    <source>
        <dbReference type="EMBL" id="UGS38531.1"/>
    </source>
</evidence>
<feature type="domain" description="Cation/H+ exchanger transmembrane" evidence="11">
    <location>
        <begin position="13"/>
        <end position="393"/>
    </location>
</feature>
<feature type="transmembrane region" description="Helical" evidence="10">
    <location>
        <begin position="268"/>
        <end position="287"/>
    </location>
</feature>
<comment type="function">
    <text evidence="10">Na(+)/H(+) antiporter that extrudes sodium in exchange for external protons.</text>
</comment>
<comment type="subcellular location">
    <subcellularLocation>
        <location evidence="1 10">Cell membrane</location>
        <topology evidence="1 10">Multi-pass membrane protein</topology>
    </subcellularLocation>
</comment>
<dbReference type="NCBIfam" id="TIGR00831">
    <property type="entry name" value="a_cpa1"/>
    <property type="match status" value="1"/>
</dbReference>
<protein>
    <submittedName>
        <fullName evidence="12">Na(+)/H(+) exchanger</fullName>
    </submittedName>
</protein>
<accession>A0A9E6Y278</accession>
<comment type="caution">
    <text evidence="10">Lacks conserved residue(s) required for the propagation of feature annotation.</text>
</comment>
<dbReference type="EMBL" id="CP087164">
    <property type="protein sequence ID" value="UGS38531.1"/>
    <property type="molecule type" value="Genomic_DNA"/>
</dbReference>
<gene>
    <name evidence="12" type="ORF">DSM104329_04961</name>
</gene>
<dbReference type="PANTHER" id="PTHR10110:SF86">
    <property type="entry name" value="SODIUM_HYDROGEN EXCHANGER 7"/>
    <property type="match status" value="1"/>
</dbReference>
<keyword evidence="9 10" id="KW-0739">Sodium transport</keyword>
<comment type="similarity">
    <text evidence="10">Belongs to the monovalent cation:proton antiporter 1 (CPA1) transporter (TC 2.A.36) family.</text>
</comment>
<feature type="transmembrane region" description="Helical" evidence="10">
    <location>
        <begin position="299"/>
        <end position="321"/>
    </location>
</feature>
<evidence type="ECO:0000256" key="2">
    <source>
        <dbReference type="ARBA" id="ARBA00022448"/>
    </source>
</evidence>
<dbReference type="Proteomes" id="UP001162834">
    <property type="component" value="Chromosome"/>
</dbReference>
<proteinExistence type="inferred from homology"/>
<feature type="transmembrane region" description="Helical" evidence="10">
    <location>
        <begin position="54"/>
        <end position="71"/>
    </location>
</feature>
<evidence type="ECO:0000313" key="13">
    <source>
        <dbReference type="Proteomes" id="UP001162834"/>
    </source>
</evidence>
<evidence type="ECO:0000256" key="6">
    <source>
        <dbReference type="ARBA" id="ARBA00023053"/>
    </source>
</evidence>
<name>A0A9E6Y278_9ACTN</name>
<feature type="transmembrane region" description="Helical" evidence="10">
    <location>
        <begin position="181"/>
        <end position="199"/>
    </location>
</feature>
<reference evidence="12" key="1">
    <citation type="journal article" date="2022" name="Int. J. Syst. Evol. Microbiol.">
        <title>Pseudomonas aegrilactucae sp. nov. and Pseudomonas morbosilactucae sp. nov., pathogens causing bacterial rot of lettuce in Japan.</title>
        <authorList>
            <person name="Sawada H."/>
            <person name="Fujikawa T."/>
            <person name="Satou M."/>
        </authorList>
    </citation>
    <scope>NUCLEOTIDE SEQUENCE</scope>
    <source>
        <strain evidence="12">0166_1</strain>
    </source>
</reference>
<evidence type="ECO:0000259" key="11">
    <source>
        <dbReference type="Pfam" id="PF00999"/>
    </source>
</evidence>
<keyword evidence="10" id="KW-0050">Antiport</keyword>
<evidence type="ECO:0000256" key="4">
    <source>
        <dbReference type="ARBA" id="ARBA00022692"/>
    </source>
</evidence>
<dbReference type="GO" id="GO:0098719">
    <property type="term" value="P:sodium ion import across plasma membrane"/>
    <property type="evidence" value="ECO:0007669"/>
    <property type="project" value="TreeGrafter"/>
</dbReference>
<dbReference type="KEGG" id="sbae:DSM104329_04961"/>
<dbReference type="AlphaFoldDB" id="A0A9E6Y278"/>
<dbReference type="GO" id="GO:0015386">
    <property type="term" value="F:potassium:proton antiporter activity"/>
    <property type="evidence" value="ECO:0007669"/>
    <property type="project" value="TreeGrafter"/>
</dbReference>
<dbReference type="GO" id="GO:0005886">
    <property type="term" value="C:plasma membrane"/>
    <property type="evidence" value="ECO:0007669"/>
    <property type="project" value="UniProtKB-SubCell"/>
</dbReference>
<dbReference type="Gene3D" id="6.10.140.1330">
    <property type="match status" value="1"/>
</dbReference>
<keyword evidence="3 10" id="KW-1003">Cell membrane</keyword>
<keyword evidence="8 10" id="KW-0472">Membrane</keyword>
<keyword evidence="13" id="KW-1185">Reference proteome</keyword>
<dbReference type="PANTHER" id="PTHR10110">
    <property type="entry name" value="SODIUM/HYDROGEN EXCHANGER"/>
    <property type="match status" value="1"/>
</dbReference>
<keyword evidence="2 10" id="KW-0813">Transport</keyword>
<keyword evidence="6 10" id="KW-0915">Sodium</keyword>
<feature type="transmembrane region" description="Helical" evidence="10">
    <location>
        <begin position="83"/>
        <end position="102"/>
    </location>
</feature>
<dbReference type="InterPro" id="IPR004705">
    <property type="entry name" value="Cation/H_exchanger_CPA1_bac"/>
</dbReference>
<dbReference type="Pfam" id="PF00999">
    <property type="entry name" value="Na_H_Exchanger"/>
    <property type="match status" value="1"/>
</dbReference>
<organism evidence="12 13">
    <name type="scientific">Capillimicrobium parvum</name>
    <dbReference type="NCBI Taxonomy" id="2884022"/>
    <lineage>
        <taxon>Bacteria</taxon>
        <taxon>Bacillati</taxon>
        <taxon>Actinomycetota</taxon>
        <taxon>Thermoleophilia</taxon>
        <taxon>Solirubrobacterales</taxon>
        <taxon>Capillimicrobiaceae</taxon>
        <taxon>Capillimicrobium</taxon>
    </lineage>
</organism>
<evidence type="ECO:0000256" key="9">
    <source>
        <dbReference type="ARBA" id="ARBA00023201"/>
    </source>
</evidence>
<feature type="transmembrane region" description="Helical" evidence="10">
    <location>
        <begin position="230"/>
        <end position="247"/>
    </location>
</feature>
<evidence type="ECO:0000256" key="5">
    <source>
        <dbReference type="ARBA" id="ARBA00022989"/>
    </source>
</evidence>
<dbReference type="RefSeq" id="WP_259312552.1">
    <property type="nucleotide sequence ID" value="NZ_CP087164.1"/>
</dbReference>
<feature type="transmembrane region" description="Helical" evidence="10">
    <location>
        <begin position="370"/>
        <end position="392"/>
    </location>
</feature>
<evidence type="ECO:0000256" key="8">
    <source>
        <dbReference type="ARBA" id="ARBA00023136"/>
    </source>
</evidence>
<evidence type="ECO:0000256" key="3">
    <source>
        <dbReference type="ARBA" id="ARBA00022475"/>
    </source>
</evidence>
<dbReference type="GO" id="GO:0051453">
    <property type="term" value="P:regulation of intracellular pH"/>
    <property type="evidence" value="ECO:0007669"/>
    <property type="project" value="TreeGrafter"/>
</dbReference>
<keyword evidence="4 10" id="KW-0812">Transmembrane</keyword>
<dbReference type="GO" id="GO:0015385">
    <property type="term" value="F:sodium:proton antiporter activity"/>
    <property type="evidence" value="ECO:0007669"/>
    <property type="project" value="InterPro"/>
</dbReference>
<evidence type="ECO:0000256" key="7">
    <source>
        <dbReference type="ARBA" id="ARBA00023065"/>
    </source>
</evidence>
<keyword evidence="7 10" id="KW-0406">Ion transport</keyword>